<sequence length="93" mass="9605">MVSEKITVKNPSGLHLRPAGILSGIASKCASEVTLVKGDKRVNPKSVLVLMAAGIKCQDEITVECSGETEAEDLKTLINAIAGGLGELDGEGK</sequence>
<evidence type="ECO:0000313" key="5">
    <source>
        <dbReference type="EMBL" id="PWJ31174.1"/>
    </source>
</evidence>
<evidence type="ECO:0000256" key="1">
    <source>
        <dbReference type="ARBA" id="ARBA00004496"/>
    </source>
</evidence>
<dbReference type="NCBIfam" id="TIGR01003">
    <property type="entry name" value="PTS_HPr_family"/>
    <property type="match status" value="1"/>
</dbReference>
<comment type="caution">
    <text evidence="5">The sequence shown here is derived from an EMBL/GenBank/DDBJ whole genome shotgun (WGS) entry which is preliminary data.</text>
</comment>
<dbReference type="InterPro" id="IPR000032">
    <property type="entry name" value="HPr-like"/>
</dbReference>
<dbReference type="PANTHER" id="PTHR33705:SF2">
    <property type="entry name" value="PHOSPHOCARRIER PROTEIN NPR"/>
    <property type="match status" value="1"/>
</dbReference>
<evidence type="ECO:0000256" key="2">
    <source>
        <dbReference type="ARBA" id="ARBA00022490"/>
    </source>
</evidence>
<dbReference type="RefSeq" id="WP_109729898.1">
    <property type="nucleotide sequence ID" value="NZ_BAAACK010000006.1"/>
</dbReference>
<evidence type="ECO:0000256" key="3">
    <source>
        <dbReference type="ARBA" id="ARBA00022683"/>
    </source>
</evidence>
<accession>A0A2Y9B928</accession>
<name>A0A2Y9B928_9FIRM</name>
<dbReference type="PRINTS" id="PR00107">
    <property type="entry name" value="PHOSPHOCPHPR"/>
</dbReference>
<protein>
    <submittedName>
        <fullName evidence="5">Phosphocarrier protein</fullName>
    </submittedName>
</protein>
<reference evidence="5 6" key="1">
    <citation type="submission" date="2018-05" db="EMBL/GenBank/DDBJ databases">
        <title>The Hungate 1000. A catalogue of reference genomes from the rumen microbiome.</title>
        <authorList>
            <person name="Kelly W."/>
        </authorList>
    </citation>
    <scope>NUCLEOTIDE SEQUENCE [LARGE SCALE GENOMIC DNA]</scope>
    <source>
        <strain evidence="5 6">NLAE-zl-C242</strain>
    </source>
</reference>
<feature type="domain" description="HPr" evidence="4">
    <location>
        <begin position="1"/>
        <end position="88"/>
    </location>
</feature>
<dbReference type="SUPFAM" id="SSF55594">
    <property type="entry name" value="HPr-like"/>
    <property type="match status" value="1"/>
</dbReference>
<dbReference type="Proteomes" id="UP000245845">
    <property type="component" value="Unassembled WGS sequence"/>
</dbReference>
<dbReference type="GO" id="GO:0009401">
    <property type="term" value="P:phosphoenolpyruvate-dependent sugar phosphotransferase system"/>
    <property type="evidence" value="ECO:0007669"/>
    <property type="project" value="UniProtKB-KW"/>
</dbReference>
<dbReference type="Gene3D" id="3.30.1340.10">
    <property type="entry name" value="HPr-like"/>
    <property type="match status" value="1"/>
</dbReference>
<evidence type="ECO:0000259" key="4">
    <source>
        <dbReference type="PROSITE" id="PS51350"/>
    </source>
</evidence>
<keyword evidence="2" id="KW-0963">Cytoplasm</keyword>
<dbReference type="PANTHER" id="PTHR33705">
    <property type="entry name" value="PHOSPHOCARRIER PROTEIN HPR"/>
    <property type="match status" value="1"/>
</dbReference>
<dbReference type="Pfam" id="PF00381">
    <property type="entry name" value="PTS-HPr"/>
    <property type="match status" value="1"/>
</dbReference>
<dbReference type="PROSITE" id="PS51350">
    <property type="entry name" value="PTS_HPR_DOM"/>
    <property type="match status" value="1"/>
</dbReference>
<dbReference type="CDD" id="cd00367">
    <property type="entry name" value="PTS-HPr_like"/>
    <property type="match status" value="1"/>
</dbReference>
<comment type="subcellular location">
    <subcellularLocation>
        <location evidence="1">Cytoplasm</location>
    </subcellularLocation>
</comment>
<gene>
    <name evidence="5" type="ORF">A8806_10230</name>
</gene>
<dbReference type="InterPro" id="IPR035895">
    <property type="entry name" value="HPr-like_sf"/>
</dbReference>
<organism evidence="5 6">
    <name type="scientific">Faecalicatena orotica</name>
    <dbReference type="NCBI Taxonomy" id="1544"/>
    <lineage>
        <taxon>Bacteria</taxon>
        <taxon>Bacillati</taxon>
        <taxon>Bacillota</taxon>
        <taxon>Clostridia</taxon>
        <taxon>Lachnospirales</taxon>
        <taxon>Lachnospiraceae</taxon>
        <taxon>Faecalicatena</taxon>
    </lineage>
</organism>
<dbReference type="OrthoDB" id="9809047at2"/>
<keyword evidence="6" id="KW-1185">Reference proteome</keyword>
<dbReference type="EMBL" id="QGDL01000002">
    <property type="protein sequence ID" value="PWJ31174.1"/>
    <property type="molecule type" value="Genomic_DNA"/>
</dbReference>
<proteinExistence type="predicted"/>
<dbReference type="AlphaFoldDB" id="A0A2Y9B928"/>
<dbReference type="InterPro" id="IPR050399">
    <property type="entry name" value="HPr"/>
</dbReference>
<keyword evidence="3" id="KW-0598">Phosphotransferase system</keyword>
<dbReference type="GO" id="GO:0005737">
    <property type="term" value="C:cytoplasm"/>
    <property type="evidence" value="ECO:0007669"/>
    <property type="project" value="UniProtKB-SubCell"/>
</dbReference>
<evidence type="ECO:0000313" key="6">
    <source>
        <dbReference type="Proteomes" id="UP000245845"/>
    </source>
</evidence>